<comment type="caution">
    <text evidence="11">The sequence shown here is derived from an EMBL/GenBank/DDBJ whole genome shotgun (WGS) entry which is preliminary data.</text>
</comment>
<dbReference type="STRING" id="254161.SAMN05216256_11795"/>
<evidence type="ECO:0000256" key="6">
    <source>
        <dbReference type="ARBA" id="ARBA00022679"/>
    </source>
</evidence>
<dbReference type="Pfam" id="PF00155">
    <property type="entry name" value="Aminotran_1_2"/>
    <property type="match status" value="1"/>
</dbReference>
<protein>
    <recommendedName>
        <fullName evidence="9">Histidinol-phosphate aminotransferase</fullName>
        <ecNumber evidence="9">2.6.1.9</ecNumber>
    </recommendedName>
    <alternativeName>
        <fullName evidence="9">Imidazole acetol-phosphate transaminase</fullName>
    </alternativeName>
</protein>
<dbReference type="InterPro" id="IPR015422">
    <property type="entry name" value="PyrdxlP-dep_Trfase_small"/>
</dbReference>
<evidence type="ECO:0000256" key="2">
    <source>
        <dbReference type="ARBA" id="ARBA00005011"/>
    </source>
</evidence>
<dbReference type="CDD" id="cd00609">
    <property type="entry name" value="AAT_like"/>
    <property type="match status" value="1"/>
</dbReference>
<dbReference type="EC" id="2.6.1.9" evidence="9"/>
<keyword evidence="9" id="KW-0028">Amino-acid biosynthesis</keyword>
<name>A0A1S8DI47_9GAMM</name>
<evidence type="ECO:0000256" key="7">
    <source>
        <dbReference type="ARBA" id="ARBA00022898"/>
    </source>
</evidence>
<dbReference type="GO" id="GO:0000105">
    <property type="term" value="P:L-histidine biosynthetic process"/>
    <property type="evidence" value="ECO:0007669"/>
    <property type="project" value="UniProtKB-UniRule"/>
</dbReference>
<evidence type="ECO:0000256" key="4">
    <source>
        <dbReference type="ARBA" id="ARBA00011738"/>
    </source>
</evidence>
<dbReference type="UniPathway" id="UPA00031">
    <property type="reaction ID" value="UER00012"/>
</dbReference>
<dbReference type="GO" id="GO:0030170">
    <property type="term" value="F:pyridoxal phosphate binding"/>
    <property type="evidence" value="ECO:0007669"/>
    <property type="project" value="InterPro"/>
</dbReference>
<comment type="pathway">
    <text evidence="2 9">Amino-acid biosynthesis; L-histidine biosynthesis; L-histidine from 5-phospho-alpha-D-ribose 1-diphosphate: step 7/9.</text>
</comment>
<dbReference type="RefSeq" id="WP_083726702.1">
    <property type="nucleotide sequence ID" value="NZ_FOUD01000017.1"/>
</dbReference>
<dbReference type="OrthoDB" id="9813612at2"/>
<dbReference type="Gene3D" id="3.40.640.10">
    <property type="entry name" value="Type I PLP-dependent aspartate aminotransferase-like (Major domain)"/>
    <property type="match status" value="1"/>
</dbReference>
<keyword evidence="5 9" id="KW-0032">Aminotransferase</keyword>
<reference evidence="11 12" key="1">
    <citation type="submission" date="2017-01" db="EMBL/GenBank/DDBJ databases">
        <title>Draft genome sequence of Pseudomonas pachastrellae type strain CCUG 46540T from a deep sea.</title>
        <authorList>
            <person name="Gomila M."/>
            <person name="Mulet M."/>
            <person name="Lalucat J."/>
            <person name="Garcia-Valdes E."/>
        </authorList>
    </citation>
    <scope>NUCLEOTIDE SEQUENCE [LARGE SCALE GENOMIC DNA]</scope>
    <source>
        <strain evidence="11 12">CCUG 46540</strain>
    </source>
</reference>
<keyword evidence="9" id="KW-0368">Histidine biosynthesis</keyword>
<evidence type="ECO:0000259" key="10">
    <source>
        <dbReference type="Pfam" id="PF00155"/>
    </source>
</evidence>
<proteinExistence type="inferred from homology"/>
<evidence type="ECO:0000256" key="8">
    <source>
        <dbReference type="ARBA" id="ARBA00047481"/>
    </source>
</evidence>
<organism evidence="11 12">
    <name type="scientific">Halopseudomonas pachastrellae</name>
    <dbReference type="NCBI Taxonomy" id="254161"/>
    <lineage>
        <taxon>Bacteria</taxon>
        <taxon>Pseudomonadati</taxon>
        <taxon>Pseudomonadota</taxon>
        <taxon>Gammaproteobacteria</taxon>
        <taxon>Pseudomonadales</taxon>
        <taxon>Pseudomonadaceae</taxon>
        <taxon>Halopseudomonas</taxon>
    </lineage>
</organism>
<dbReference type="HAMAP" id="MF_01023">
    <property type="entry name" value="HisC_aminotrans_2"/>
    <property type="match status" value="1"/>
</dbReference>
<dbReference type="Gene3D" id="3.90.1150.10">
    <property type="entry name" value="Aspartate Aminotransferase, domain 1"/>
    <property type="match status" value="1"/>
</dbReference>
<dbReference type="InterPro" id="IPR001917">
    <property type="entry name" value="Aminotrans_II_pyridoxalP_BS"/>
</dbReference>
<dbReference type="PANTHER" id="PTHR43643:SF3">
    <property type="entry name" value="HISTIDINOL-PHOSPHATE AMINOTRANSFERASE"/>
    <property type="match status" value="1"/>
</dbReference>
<dbReference type="AlphaFoldDB" id="A0A1S8DI47"/>
<dbReference type="InterPro" id="IPR015421">
    <property type="entry name" value="PyrdxlP-dep_Trfase_major"/>
</dbReference>
<evidence type="ECO:0000313" key="11">
    <source>
        <dbReference type="EMBL" id="ONM44292.1"/>
    </source>
</evidence>
<dbReference type="NCBIfam" id="TIGR01141">
    <property type="entry name" value="hisC"/>
    <property type="match status" value="1"/>
</dbReference>
<dbReference type="InterPro" id="IPR015424">
    <property type="entry name" value="PyrdxlP-dep_Trfase"/>
</dbReference>
<sequence>MSCDFLSLARPGVQKLSPYVPGKPVEELAREFGLRPQDIVKLASNENPLGPSPAVREAIAGAFAELTRYPDGNGFALKQALAAKLGVDTAGITLGNGSNDILELVTRAFVGPEHEVVFSDHAFAVYPIVTQAVGAKAVSVPAKDWGHDLDAMAAAITPATRVVFIANPNNPTGTWIERPALEAFLDRVPENVIVVLDEAYTEYVETDDVPNGVDYLPRYPNLLVSRTFSKAYGLAALRVGYGLSSPVIADALNRVRQPFNVNSLALAAALAALQDEAYLIESRRINRQGMQQLEDGCAALGLSWIPSRGNFLAIDLGREAAPVFQALLREGVIVRPVANYGMPNHLRVTIGLPEENQRFLDALKQVLSRG</sequence>
<evidence type="ECO:0000313" key="12">
    <source>
        <dbReference type="Proteomes" id="UP000242847"/>
    </source>
</evidence>
<dbReference type="GO" id="GO:0004400">
    <property type="term" value="F:histidinol-phosphate transaminase activity"/>
    <property type="evidence" value="ECO:0007669"/>
    <property type="project" value="UniProtKB-UniRule"/>
</dbReference>
<dbReference type="PROSITE" id="PS00599">
    <property type="entry name" value="AA_TRANSFER_CLASS_2"/>
    <property type="match status" value="1"/>
</dbReference>
<comment type="similarity">
    <text evidence="3 9">Belongs to the class-II pyridoxal-phosphate-dependent aminotransferase family. Histidinol-phosphate aminotransferase subfamily.</text>
</comment>
<feature type="domain" description="Aminotransferase class I/classII large" evidence="10">
    <location>
        <begin position="38"/>
        <end position="363"/>
    </location>
</feature>
<comment type="subunit">
    <text evidence="4 9">Homodimer.</text>
</comment>
<gene>
    <name evidence="9" type="primary">hisC</name>
    <name evidence="11" type="ORF">BXT89_08610</name>
</gene>
<dbReference type="EMBL" id="MUBC01000015">
    <property type="protein sequence ID" value="ONM44292.1"/>
    <property type="molecule type" value="Genomic_DNA"/>
</dbReference>
<comment type="catalytic activity">
    <reaction evidence="8 9">
        <text>L-histidinol phosphate + 2-oxoglutarate = 3-(imidazol-4-yl)-2-oxopropyl phosphate + L-glutamate</text>
        <dbReference type="Rhea" id="RHEA:23744"/>
        <dbReference type="ChEBI" id="CHEBI:16810"/>
        <dbReference type="ChEBI" id="CHEBI:29985"/>
        <dbReference type="ChEBI" id="CHEBI:57766"/>
        <dbReference type="ChEBI" id="CHEBI:57980"/>
        <dbReference type="EC" id="2.6.1.9"/>
    </reaction>
</comment>
<evidence type="ECO:0000256" key="9">
    <source>
        <dbReference type="HAMAP-Rule" id="MF_01023"/>
    </source>
</evidence>
<comment type="cofactor">
    <cofactor evidence="1 9">
        <name>pyridoxal 5'-phosphate</name>
        <dbReference type="ChEBI" id="CHEBI:597326"/>
    </cofactor>
</comment>
<dbReference type="InterPro" id="IPR050106">
    <property type="entry name" value="HistidinolP_aminotransfase"/>
</dbReference>
<feature type="modified residue" description="N6-(pyridoxal phosphate)lysine" evidence="9">
    <location>
        <position position="230"/>
    </location>
</feature>
<dbReference type="Proteomes" id="UP000242847">
    <property type="component" value="Unassembled WGS sequence"/>
</dbReference>
<evidence type="ECO:0000256" key="5">
    <source>
        <dbReference type="ARBA" id="ARBA00022576"/>
    </source>
</evidence>
<accession>A0A1S8DI47</accession>
<keyword evidence="7 9" id="KW-0663">Pyridoxal phosphate</keyword>
<keyword evidence="6 9" id="KW-0808">Transferase</keyword>
<evidence type="ECO:0000256" key="1">
    <source>
        <dbReference type="ARBA" id="ARBA00001933"/>
    </source>
</evidence>
<dbReference type="InterPro" id="IPR004839">
    <property type="entry name" value="Aminotransferase_I/II_large"/>
</dbReference>
<dbReference type="PANTHER" id="PTHR43643">
    <property type="entry name" value="HISTIDINOL-PHOSPHATE AMINOTRANSFERASE 2"/>
    <property type="match status" value="1"/>
</dbReference>
<evidence type="ECO:0000256" key="3">
    <source>
        <dbReference type="ARBA" id="ARBA00007970"/>
    </source>
</evidence>
<keyword evidence="12" id="KW-1185">Reference proteome</keyword>
<dbReference type="InterPro" id="IPR005861">
    <property type="entry name" value="HisP_aminotrans"/>
</dbReference>
<dbReference type="SUPFAM" id="SSF53383">
    <property type="entry name" value="PLP-dependent transferases"/>
    <property type="match status" value="1"/>
</dbReference>